<reference evidence="4" key="1">
    <citation type="submission" date="2015-09" db="EMBL/GenBank/DDBJ databases">
        <authorList>
            <consortium name="Pathogen Informatics"/>
        </authorList>
    </citation>
    <scope>NUCLEOTIDE SEQUENCE [LARGE SCALE GENOMIC DNA]</scope>
    <source>
        <strain evidence="4">Lake Konstanz</strain>
    </source>
</reference>
<feature type="transmembrane region" description="Helical" evidence="2">
    <location>
        <begin position="255"/>
        <end position="278"/>
    </location>
</feature>
<gene>
    <name evidence="3" type="ORF">BSAL_57875</name>
</gene>
<evidence type="ECO:0000313" key="3">
    <source>
        <dbReference type="EMBL" id="CUE97823.1"/>
    </source>
</evidence>
<feature type="region of interest" description="Disordered" evidence="1">
    <location>
        <begin position="34"/>
        <end position="58"/>
    </location>
</feature>
<feature type="compositionally biased region" description="Polar residues" evidence="1">
    <location>
        <begin position="398"/>
        <end position="418"/>
    </location>
</feature>
<feature type="transmembrane region" description="Helical" evidence="2">
    <location>
        <begin position="173"/>
        <end position="196"/>
    </location>
</feature>
<dbReference type="EMBL" id="CYKH01000221">
    <property type="protein sequence ID" value="CUE97823.1"/>
    <property type="molecule type" value="Genomic_DNA"/>
</dbReference>
<keyword evidence="2" id="KW-1133">Transmembrane helix</keyword>
<evidence type="ECO:0000256" key="2">
    <source>
        <dbReference type="SAM" id="Phobius"/>
    </source>
</evidence>
<feature type="transmembrane region" description="Helical" evidence="2">
    <location>
        <begin position="290"/>
        <end position="312"/>
    </location>
</feature>
<organism evidence="3 4">
    <name type="scientific">Bodo saltans</name>
    <name type="common">Flagellated protozoan</name>
    <dbReference type="NCBI Taxonomy" id="75058"/>
    <lineage>
        <taxon>Eukaryota</taxon>
        <taxon>Discoba</taxon>
        <taxon>Euglenozoa</taxon>
        <taxon>Kinetoplastea</taxon>
        <taxon>Metakinetoplastina</taxon>
        <taxon>Eubodonida</taxon>
        <taxon>Bodonidae</taxon>
        <taxon>Bodo</taxon>
    </lineage>
</organism>
<dbReference type="AlphaFoldDB" id="A0A0S4IJY9"/>
<proteinExistence type="predicted"/>
<protein>
    <submittedName>
        <fullName evidence="3">Transmembrane protein, putative</fullName>
    </submittedName>
</protein>
<dbReference type="Proteomes" id="UP000051952">
    <property type="component" value="Unassembled WGS sequence"/>
</dbReference>
<evidence type="ECO:0000313" key="4">
    <source>
        <dbReference type="Proteomes" id="UP000051952"/>
    </source>
</evidence>
<sequence>MGTVASSNYVDGVVACPQMNITAPPWSGNLSSVLLTSQGGGGDPSSSSGSSGSASSHPSVHMTQLLAALDTPDGRGVAVIGGGSAAPFPFASTSVLYGMFVLETLLCVVVITWRYHGLRLLVAKGDGSVGRERCVTPPTDNHYWKIYFLSNFFGHLIALLVLQVPAIQNSAEAMRIMILLQRCMLGSNCLALAFALNHQRIHRVKEHRKQKGVSPELIRQVTVVNRVCAALFLVFCITDFVSNHVVDALSDVANYFYWAYVVMLGILNIPVVIAVMWIDCHEAPIQASRFSKCLVTLATAIHLVVVLPPTFWSEYAFNLNTTGLIVVPQDSITDDACPLMGGHMSKFDLVVIANICSIAMYFAFVALEHRRNRLIGQTDHYHSISQALEGGQAHHNNLMINANSNPASSRGSELTQMLNDDDDAIVEVPLDDGRPPLSYRSTGSPRR</sequence>
<feature type="transmembrane region" description="Helical" evidence="2">
    <location>
        <begin position="349"/>
        <end position="367"/>
    </location>
</feature>
<name>A0A0S4IJY9_BODSA</name>
<feature type="transmembrane region" description="Helical" evidence="2">
    <location>
        <begin position="95"/>
        <end position="115"/>
    </location>
</feature>
<feature type="transmembrane region" description="Helical" evidence="2">
    <location>
        <begin position="146"/>
        <end position="167"/>
    </location>
</feature>
<feature type="region of interest" description="Disordered" evidence="1">
    <location>
        <begin position="398"/>
        <end position="447"/>
    </location>
</feature>
<feature type="compositionally biased region" description="Low complexity" evidence="1">
    <location>
        <begin position="44"/>
        <end position="58"/>
    </location>
</feature>
<evidence type="ECO:0000256" key="1">
    <source>
        <dbReference type="SAM" id="MobiDB-lite"/>
    </source>
</evidence>
<keyword evidence="2 3" id="KW-0812">Transmembrane</keyword>
<keyword evidence="4" id="KW-1185">Reference proteome</keyword>
<keyword evidence="2" id="KW-0472">Membrane</keyword>
<accession>A0A0S4IJY9</accession>
<dbReference type="VEuPathDB" id="TriTrypDB:BSAL_57875"/>